<dbReference type="Pfam" id="PF13516">
    <property type="entry name" value="LRR_6"/>
    <property type="match status" value="1"/>
</dbReference>
<dbReference type="Pfam" id="PF14580">
    <property type="entry name" value="LRR_9"/>
    <property type="match status" value="3"/>
</dbReference>
<dbReference type="Gene3D" id="3.80.10.10">
    <property type="entry name" value="Ribonuclease Inhibitor"/>
    <property type="match status" value="7"/>
</dbReference>
<organism evidence="5 6">
    <name type="scientific">Euplotes crassus</name>
    <dbReference type="NCBI Taxonomy" id="5936"/>
    <lineage>
        <taxon>Eukaryota</taxon>
        <taxon>Sar</taxon>
        <taxon>Alveolata</taxon>
        <taxon>Ciliophora</taxon>
        <taxon>Intramacronucleata</taxon>
        <taxon>Spirotrichea</taxon>
        <taxon>Hypotrichia</taxon>
        <taxon>Euplotida</taxon>
        <taxon>Euplotidae</taxon>
        <taxon>Moneuplotes</taxon>
    </lineage>
</organism>
<gene>
    <name evidence="5" type="ORF">ECRASSUSDP1_LOCUS3598</name>
</gene>
<protein>
    <recommendedName>
        <fullName evidence="7">Protein phosphatase 1 regulatory subunit 7</fullName>
    </recommendedName>
</protein>
<feature type="compositionally biased region" description="Polar residues" evidence="4">
    <location>
        <begin position="1404"/>
        <end position="1418"/>
    </location>
</feature>
<dbReference type="Proteomes" id="UP001295684">
    <property type="component" value="Unassembled WGS sequence"/>
</dbReference>
<evidence type="ECO:0000256" key="3">
    <source>
        <dbReference type="SAM" id="Coils"/>
    </source>
</evidence>
<evidence type="ECO:0000256" key="2">
    <source>
        <dbReference type="ARBA" id="ARBA00022737"/>
    </source>
</evidence>
<dbReference type="InterPro" id="IPR032675">
    <property type="entry name" value="LRR_dom_sf"/>
</dbReference>
<dbReference type="InterPro" id="IPR003591">
    <property type="entry name" value="Leu-rich_rpt_typical-subtyp"/>
</dbReference>
<dbReference type="SUPFAM" id="SSF52075">
    <property type="entry name" value="Outer arm dynein light chain 1"/>
    <property type="match status" value="1"/>
</dbReference>
<dbReference type="PROSITE" id="PS51450">
    <property type="entry name" value="LRR"/>
    <property type="match status" value="17"/>
</dbReference>
<sequence length="1447" mass="166804">MNSLQTNQGDMEERLEYICNTLGLTQDERNNKHKVQEIDYVLDDIVRMDWVSAFPGLKKLILIKQGIIQIEGLDNQSALTQLWLNENGIQEIQNLDNCTVLKELYLNDNKITRICGLERLVSLEVLYLCENEIDTLDGIPQLPNLRELNLAMNNIEIIGTGLDGLDNLEDLNLAGNHIGNFKELLNLNRLPNLRIATFFDPHYGDNPILNLCNYQTYVLYHLPCLEKLDTLYISDDAKAFAEATFMKKRMYYNMRIKTIQRNSSNLLKVIHVGKNLKSFKLDIDITRLTKKMYATLRELEERQLLSIRKEEDGSQKIENPLDLMDQEKLLSDLERKKSLFMGRIHEKNGEIKITEAKYEKLRKTIYELSEQNIHRMITELETGGNIRFEEGKPSDKWFTSCDDLVKSRFDKEYMKRKYGIYDLAISRVTRIHNRFLRNKFEDKIELLMDLTDSIQKKSIEYLFYGCDPVLPNEIYRAIEEGFRSPEEYTTMGMKPYVALVNSITAAESPRINAFLNKSEDGSPNFAHNMSVDSAKKKLESLPSGHILVCKVFYPGTKYITIEQGENSSKRKKWNVYDTTLILPEYLVEFEYVFEDIYSRDTVVTLESKLYKTKEINSILSATIEASKILQKTYLNPHVKNGEKGTSFHISSQDIERCDMGCLKNVLLKYLKDCYVGELLENNFKFPEEDAKNSKTAIENSLPPEIPSRPKVEEITPEIIQISSRETNLSFIKYLNLFNNNIKEMKNLNELTNIVTLILGFNEIKVIEGIEECLNLKRLDLNHNFISQISGIETLKDLNILDLSNNWISDIRDVHVIVDNDLPVSELSLKCNPIASSGSYRSYIFQTISYMKKIDGILLNDNDLQNDTETVMTEELICKYTSNQTMNGISHKSKTKLKSESKLLGEDNISGYSETLSSEVLMINHLKIIKIESLNICPNLRKLSLCDNKITKIEGLQHCKLLEELSLENNFITEIEGLDHLQYLKKLDLGRNKIQMIKNLDGLSSLTQLSLEDNQISSLSGTEHFYNLMELYIGNNCFTNLKEICKLKKLPKLIILDISGNEMCRMDYYRVYIIFHLKKRLKVLDGQSIEQAEVQQSNEMFAGRLTDEILESRASTMYFSELKELDISHLKLRDFDEMFDENKFPSLRELNISHNNMVTLRGFGYLPNLKILTVSANKLETLYCAKNEDGYPKGLLGLTGLEVLDISYNNITDFYGLNFVKMEELKIFNASNNNITKVENINHLMDLREIDLSSNRIRQFEANSFSPDQKIACLRIEDNGLKTLAYVDNLTSLQFLFLHANRISDFWDIEKLEGCPNLMELCLTNNPIYKKPVYRASVLKRLQRLLILDTKEITPEERERIENTMMPEAKMAPMVQYSQYPSSKVPVKLNPVNFEGVFNNMKSFADQTSPNVGKQSQHKSGSSRGNRGGNNDMANLIQVTSMQTKFMD</sequence>
<proteinExistence type="predicted"/>
<accession>A0AAD1U8U5</accession>
<reference evidence="5" key="1">
    <citation type="submission" date="2023-07" db="EMBL/GenBank/DDBJ databases">
        <authorList>
            <consortium name="AG Swart"/>
            <person name="Singh M."/>
            <person name="Singh A."/>
            <person name="Seah K."/>
            <person name="Emmerich C."/>
        </authorList>
    </citation>
    <scope>NUCLEOTIDE SEQUENCE</scope>
    <source>
        <strain evidence="5">DP1</strain>
    </source>
</reference>
<evidence type="ECO:0008006" key="7">
    <source>
        <dbReference type="Google" id="ProtNLM"/>
    </source>
</evidence>
<dbReference type="InterPro" id="IPR025875">
    <property type="entry name" value="Leu-rich_rpt_4"/>
</dbReference>
<feature type="compositionally biased region" description="Low complexity" evidence="4">
    <location>
        <begin position="1419"/>
        <end position="1430"/>
    </location>
</feature>
<evidence type="ECO:0000313" key="6">
    <source>
        <dbReference type="Proteomes" id="UP001295684"/>
    </source>
</evidence>
<dbReference type="InterPro" id="IPR050836">
    <property type="entry name" value="SDS22/Internalin_LRR"/>
</dbReference>
<dbReference type="InterPro" id="IPR001611">
    <property type="entry name" value="Leu-rich_rpt"/>
</dbReference>
<dbReference type="EMBL" id="CAMPGE010003440">
    <property type="protein sequence ID" value="CAI2362276.1"/>
    <property type="molecule type" value="Genomic_DNA"/>
</dbReference>
<dbReference type="PANTHER" id="PTHR46652">
    <property type="entry name" value="LEUCINE-RICH REPEAT AND IQ DOMAIN-CONTAINING PROTEIN 1-RELATED"/>
    <property type="match status" value="1"/>
</dbReference>
<keyword evidence="3" id="KW-0175">Coiled coil</keyword>
<dbReference type="PANTHER" id="PTHR46652:SF3">
    <property type="entry name" value="LEUCINE-RICH REPEAT-CONTAINING PROTEIN 9"/>
    <property type="match status" value="1"/>
</dbReference>
<feature type="region of interest" description="Disordered" evidence="4">
    <location>
        <begin position="1404"/>
        <end position="1433"/>
    </location>
</feature>
<dbReference type="Pfam" id="PF12799">
    <property type="entry name" value="LRR_4"/>
    <property type="match status" value="2"/>
</dbReference>
<dbReference type="SMART" id="SM00369">
    <property type="entry name" value="LRR_TYP"/>
    <property type="match status" value="13"/>
</dbReference>
<evidence type="ECO:0000313" key="5">
    <source>
        <dbReference type="EMBL" id="CAI2362276.1"/>
    </source>
</evidence>
<dbReference type="SMART" id="SM00365">
    <property type="entry name" value="LRR_SD22"/>
    <property type="match status" value="16"/>
</dbReference>
<comment type="caution">
    <text evidence="5">The sequence shown here is derived from an EMBL/GenBank/DDBJ whole genome shotgun (WGS) entry which is preliminary data.</text>
</comment>
<evidence type="ECO:0000256" key="1">
    <source>
        <dbReference type="ARBA" id="ARBA00022614"/>
    </source>
</evidence>
<feature type="coiled-coil region" evidence="3">
    <location>
        <begin position="344"/>
        <end position="371"/>
    </location>
</feature>
<keyword evidence="1" id="KW-0433">Leucine-rich repeat</keyword>
<name>A0AAD1U8U5_EUPCR</name>
<keyword evidence="2" id="KW-0677">Repeat</keyword>
<dbReference type="SUPFAM" id="SSF52058">
    <property type="entry name" value="L domain-like"/>
    <property type="match status" value="2"/>
</dbReference>
<keyword evidence="6" id="KW-1185">Reference proteome</keyword>
<evidence type="ECO:0000256" key="4">
    <source>
        <dbReference type="SAM" id="MobiDB-lite"/>
    </source>
</evidence>